<proteinExistence type="predicted"/>
<keyword evidence="1" id="KW-0812">Transmembrane</keyword>
<dbReference type="Gramene" id="rna17518">
    <property type="protein sequence ID" value="RHN69089.1"/>
    <property type="gene ID" value="gene17518"/>
</dbReference>
<accession>A0A396ITR2</accession>
<dbReference type="EMBL" id="PSQE01000003">
    <property type="protein sequence ID" value="RHN69089.1"/>
    <property type="molecule type" value="Genomic_DNA"/>
</dbReference>
<dbReference type="PANTHER" id="PTHR12933:SF0">
    <property type="entry name" value="U3 SMALL NUCLEOLAR RNA-ASSOCIATED PROTEIN 25 HOMOLOG"/>
    <property type="match status" value="1"/>
</dbReference>
<reference evidence="2" key="1">
    <citation type="journal article" date="2018" name="Nat. Plants">
        <title>Whole-genome landscape of Medicago truncatula symbiotic genes.</title>
        <authorList>
            <person name="Pecrix Y."/>
            <person name="Gamas P."/>
            <person name="Carrere S."/>
        </authorList>
    </citation>
    <scope>NUCLEOTIDE SEQUENCE</scope>
    <source>
        <tissue evidence="2">Leaves</tissue>
    </source>
</reference>
<gene>
    <name evidence="2" type="ORF">MtrunA17_Chr3g0120971</name>
</gene>
<dbReference type="GO" id="GO:0034511">
    <property type="term" value="F:U3 snoRNA binding"/>
    <property type="evidence" value="ECO:0007669"/>
    <property type="project" value="InterPro"/>
</dbReference>
<keyword evidence="1" id="KW-0472">Membrane</keyword>
<sequence length="90" mass="10688">MLFCQYLFRYISVGVFLILYSIHLILLLYLDSCRFMYGFNIESIVDADDDRFNYFVKKGGIMIFASSYFEFIRIRIFLKSQNASFCLLGE</sequence>
<evidence type="ECO:0000256" key="1">
    <source>
        <dbReference type="SAM" id="Phobius"/>
    </source>
</evidence>
<dbReference type="InterPro" id="IPR010678">
    <property type="entry name" value="UTP25"/>
</dbReference>
<protein>
    <recommendedName>
        <fullName evidence="3">Transmembrane protein</fullName>
    </recommendedName>
</protein>
<name>A0A396ITR2_MEDTR</name>
<evidence type="ECO:0008006" key="3">
    <source>
        <dbReference type="Google" id="ProtNLM"/>
    </source>
</evidence>
<dbReference type="GO" id="GO:0006364">
    <property type="term" value="P:rRNA processing"/>
    <property type="evidence" value="ECO:0007669"/>
    <property type="project" value="InterPro"/>
</dbReference>
<organism evidence="2">
    <name type="scientific">Medicago truncatula</name>
    <name type="common">Barrel medic</name>
    <name type="synonym">Medicago tribuloides</name>
    <dbReference type="NCBI Taxonomy" id="3880"/>
    <lineage>
        <taxon>Eukaryota</taxon>
        <taxon>Viridiplantae</taxon>
        <taxon>Streptophyta</taxon>
        <taxon>Embryophyta</taxon>
        <taxon>Tracheophyta</taxon>
        <taxon>Spermatophyta</taxon>
        <taxon>Magnoliopsida</taxon>
        <taxon>eudicotyledons</taxon>
        <taxon>Gunneridae</taxon>
        <taxon>Pentapetalae</taxon>
        <taxon>rosids</taxon>
        <taxon>fabids</taxon>
        <taxon>Fabales</taxon>
        <taxon>Fabaceae</taxon>
        <taxon>Papilionoideae</taxon>
        <taxon>50 kb inversion clade</taxon>
        <taxon>NPAAA clade</taxon>
        <taxon>Hologalegina</taxon>
        <taxon>IRL clade</taxon>
        <taxon>Trifolieae</taxon>
        <taxon>Medicago</taxon>
    </lineage>
</organism>
<dbReference type="GO" id="GO:0005730">
    <property type="term" value="C:nucleolus"/>
    <property type="evidence" value="ECO:0007669"/>
    <property type="project" value="InterPro"/>
</dbReference>
<dbReference type="Proteomes" id="UP000265566">
    <property type="component" value="Chromosome 3"/>
</dbReference>
<feature type="transmembrane region" description="Helical" evidence="1">
    <location>
        <begin position="6"/>
        <end position="30"/>
    </location>
</feature>
<comment type="caution">
    <text evidence="2">The sequence shown here is derived from an EMBL/GenBank/DDBJ whole genome shotgun (WGS) entry which is preliminary data.</text>
</comment>
<dbReference type="AlphaFoldDB" id="A0A396ITR2"/>
<keyword evidence="1" id="KW-1133">Transmembrane helix</keyword>
<evidence type="ECO:0000313" key="2">
    <source>
        <dbReference type="EMBL" id="RHN69089.1"/>
    </source>
</evidence>
<dbReference type="PANTHER" id="PTHR12933">
    <property type="entry name" value="ORF PROTEIN-RELATED"/>
    <property type="match status" value="1"/>
</dbReference>